<gene>
    <name evidence="2" type="ORF">BJ971_003902</name>
</gene>
<evidence type="ECO:0000259" key="1">
    <source>
        <dbReference type="Pfam" id="PF18029"/>
    </source>
</evidence>
<keyword evidence="3" id="KW-1185">Reference proteome</keyword>
<dbReference type="SUPFAM" id="SSF54593">
    <property type="entry name" value="Glyoxalase/Bleomycin resistance protein/Dihydroxybiphenyl dioxygenase"/>
    <property type="match status" value="2"/>
</dbReference>
<dbReference type="EMBL" id="JACHNH010000001">
    <property type="protein sequence ID" value="MBB4763346.1"/>
    <property type="molecule type" value="Genomic_DNA"/>
</dbReference>
<organism evidence="2 3">
    <name type="scientific">Actinoplanes digitatis</name>
    <dbReference type="NCBI Taxonomy" id="1868"/>
    <lineage>
        <taxon>Bacteria</taxon>
        <taxon>Bacillati</taxon>
        <taxon>Actinomycetota</taxon>
        <taxon>Actinomycetes</taxon>
        <taxon>Micromonosporales</taxon>
        <taxon>Micromonosporaceae</taxon>
        <taxon>Actinoplanes</taxon>
    </lineage>
</organism>
<name>A0A7W7HZ38_9ACTN</name>
<feature type="domain" description="Glyoxalase-like" evidence="1">
    <location>
        <begin position="19"/>
        <end position="108"/>
    </location>
</feature>
<dbReference type="InterPro" id="IPR029068">
    <property type="entry name" value="Glyas_Bleomycin-R_OHBP_Dase"/>
</dbReference>
<evidence type="ECO:0000313" key="3">
    <source>
        <dbReference type="Proteomes" id="UP000578112"/>
    </source>
</evidence>
<accession>A0A7W7HZ38</accession>
<dbReference type="PANTHER" id="PTHR35908">
    <property type="entry name" value="HYPOTHETICAL FUSION PROTEIN"/>
    <property type="match status" value="1"/>
</dbReference>
<evidence type="ECO:0000313" key="2">
    <source>
        <dbReference type="EMBL" id="MBB4763346.1"/>
    </source>
</evidence>
<dbReference type="Gene3D" id="3.10.180.10">
    <property type="entry name" value="2,3-Dihydroxybiphenyl 1,2-Dioxygenase, domain 1"/>
    <property type="match status" value="2"/>
</dbReference>
<dbReference type="InterPro" id="IPR041581">
    <property type="entry name" value="Glyoxalase_6"/>
</dbReference>
<feature type="domain" description="Glyoxalase-like" evidence="1">
    <location>
        <begin position="127"/>
        <end position="228"/>
    </location>
</feature>
<dbReference type="Pfam" id="PF18029">
    <property type="entry name" value="Glyoxalase_6"/>
    <property type="match status" value="2"/>
</dbReference>
<reference evidence="2 3" key="1">
    <citation type="submission" date="2020-08" db="EMBL/GenBank/DDBJ databases">
        <title>Sequencing the genomes of 1000 actinobacteria strains.</title>
        <authorList>
            <person name="Klenk H.-P."/>
        </authorList>
    </citation>
    <scope>NUCLEOTIDE SEQUENCE [LARGE SCALE GENOMIC DNA]</scope>
    <source>
        <strain evidence="2 3">DSM 43149</strain>
    </source>
</reference>
<protein>
    <recommendedName>
        <fullName evidence="1">Glyoxalase-like domain-containing protein</fullName>
    </recommendedName>
</protein>
<comment type="caution">
    <text evidence="2">The sequence shown here is derived from an EMBL/GenBank/DDBJ whole genome shotgun (WGS) entry which is preliminary data.</text>
</comment>
<sequence>MSGPRWLTGFLDSPSRVAEPFWSAVTGSGLSARRGPGGEFATLLPGGGDAYLRVQVVGDGPARCHLDLHVEDVAAQARRVVGLGASVVLSDGELVVLRSPAGLLFCLVPWRGEAVRPAGGRGLVDQMCLDVPRAVFDGEADFWAAVTGWERRPGSLPEFDFLVRPDGMPLRLLLQRVGGDGAGMHLDLACDDRAAEVARHVELGAAVAWTGPRWTTLRDPAGRPYCVTDRPVTGP</sequence>
<dbReference type="RefSeq" id="WP_184994680.1">
    <property type="nucleotide sequence ID" value="NZ_BOMK01000010.1"/>
</dbReference>
<proteinExistence type="predicted"/>
<dbReference type="Proteomes" id="UP000578112">
    <property type="component" value="Unassembled WGS sequence"/>
</dbReference>
<dbReference type="AlphaFoldDB" id="A0A7W7HZ38"/>
<dbReference type="PANTHER" id="PTHR35908:SF1">
    <property type="entry name" value="CONSERVED PROTEIN"/>
    <property type="match status" value="1"/>
</dbReference>